<accession>A0A1U8AZB8</accession>
<dbReference type="Pfam" id="PF04434">
    <property type="entry name" value="SWIM"/>
    <property type="match status" value="1"/>
</dbReference>
<evidence type="ECO:0000313" key="7">
    <source>
        <dbReference type="Proteomes" id="UP000189703"/>
    </source>
</evidence>
<feature type="compositionally biased region" description="Polar residues" evidence="5">
    <location>
        <begin position="19"/>
        <end position="56"/>
    </location>
</feature>
<dbReference type="InterPro" id="IPR004330">
    <property type="entry name" value="FAR1_DNA_bnd_dom"/>
</dbReference>
<evidence type="ECO:0000313" key="9">
    <source>
        <dbReference type="RefSeq" id="XP_010273715.1"/>
    </source>
</evidence>
<evidence type="ECO:0000256" key="2">
    <source>
        <dbReference type="ARBA" id="ARBA00022771"/>
    </source>
</evidence>
<dbReference type="InterPro" id="IPR007527">
    <property type="entry name" value="Znf_SWIM"/>
</dbReference>
<dbReference type="RefSeq" id="XP_010273715.1">
    <property type="nucleotide sequence ID" value="XM_010275413.2"/>
</dbReference>
<evidence type="ECO:0000256" key="3">
    <source>
        <dbReference type="ARBA" id="ARBA00022833"/>
    </source>
</evidence>
<keyword evidence="3" id="KW-0862">Zinc</keyword>
<evidence type="ECO:0000256" key="1">
    <source>
        <dbReference type="ARBA" id="ARBA00022723"/>
    </source>
</evidence>
<evidence type="ECO:0000259" key="6">
    <source>
        <dbReference type="PROSITE" id="PS50966"/>
    </source>
</evidence>
<evidence type="ECO:0000313" key="8">
    <source>
        <dbReference type="RefSeq" id="XP_010273714.1"/>
    </source>
</evidence>
<name>A0A1U8AZB8_NELNU</name>
<sequence length="742" mass="84758">MEDTPQPRRLAFEPDGDIGQSSNPSPNTCEMDGTNTTNNENGIKPSSSIVEPSTASDRLPTVEEGKSVDTTIQNKLKEKLNLVPEEWTPKVGMIFQTVDEAYEFYNTYAGHVGFSIRKESRIFDKRANQIRYSKFCCSKEGRRAVDKRRINSKNRRPETRCGCMATMKISRVKDGYRVIDFNENHNHMIATPIKPHALSSQRRIIGVHGTQAEMADNPRITPKAVLELKANEVGGRENVEFTCIDLNNYLRSYRTRNMEKGEAGGILQYFEDRQSQDPSFVYAIQLDQAELVTNLFWADAQMIVDYAHFGDVVSFDTTYRTNKKNRPFAVFVGVNNYRQTIIFGAALLYDETVDSFEWLFKVFLKTMGGKKPNTILTGDDATIEKAINLVFPESHHRLCVWHMFQNATKHLSGVFEKFSSFSQDFRSCVYDFDDVDEFENAWNDMINKYGLQDNDWLQTLYGKRHKWALVYGRQTFSAGTNTTQRSESLNSGLKKYLNIKYDLSSFLQHFEKVVADKRYEELKAEFATTQSTPIIAAHVGILDYASHVYTPPIFSMFQNEVLQQLDCRIEEDHVVSETIAEYTVGLYGTNRRFKVTFDSRNNSVSCSCKNFEFVGILCRHALKILDYRRVDIIPPCYVLKRWTIGARKSRSEASHDSNQCSDQATKIATHRKELFHLLTQVVNKAALSDDVYKMVMQAGEKLLEDVTGCLKQASIEQSSVASDGSSARNFFQCWLLNFASPL</sequence>
<dbReference type="Pfam" id="PF03101">
    <property type="entry name" value="FAR1"/>
    <property type="match status" value="1"/>
</dbReference>
<dbReference type="Pfam" id="PF10551">
    <property type="entry name" value="MULE"/>
    <property type="match status" value="1"/>
</dbReference>
<dbReference type="Proteomes" id="UP000189703">
    <property type="component" value="Unplaced"/>
</dbReference>
<dbReference type="InterPro" id="IPR006564">
    <property type="entry name" value="Znf_PMZ"/>
</dbReference>
<dbReference type="SMART" id="SM00575">
    <property type="entry name" value="ZnF_PMZ"/>
    <property type="match status" value="1"/>
</dbReference>
<dbReference type="OrthoDB" id="1894539at2759"/>
<dbReference type="PANTHER" id="PTHR47718">
    <property type="entry name" value="OS01G0519700 PROTEIN"/>
    <property type="match status" value="1"/>
</dbReference>
<reference evidence="8 9" key="1">
    <citation type="submission" date="2025-04" db="UniProtKB">
        <authorList>
            <consortium name="RefSeq"/>
        </authorList>
    </citation>
    <scope>IDENTIFICATION</scope>
</reference>
<dbReference type="AlphaFoldDB" id="A0A1U8AZB8"/>
<dbReference type="GO" id="GO:0008270">
    <property type="term" value="F:zinc ion binding"/>
    <property type="evidence" value="ECO:0007669"/>
    <property type="project" value="UniProtKB-KW"/>
</dbReference>
<feature type="domain" description="SWIM-type" evidence="6">
    <location>
        <begin position="593"/>
        <end position="629"/>
    </location>
</feature>
<dbReference type="KEGG" id="nnu:104609176"/>
<evidence type="ECO:0000256" key="4">
    <source>
        <dbReference type="PROSITE-ProRule" id="PRU00325"/>
    </source>
</evidence>
<dbReference type="STRING" id="4432.A0A1U8AZB8"/>
<dbReference type="InterPro" id="IPR018289">
    <property type="entry name" value="MULE_transposase_dom"/>
</dbReference>
<dbReference type="eggNOG" id="ENOG502QVUC">
    <property type="taxonomic scope" value="Eukaryota"/>
</dbReference>
<organism evidence="7 8">
    <name type="scientific">Nelumbo nucifera</name>
    <name type="common">Sacred lotus</name>
    <dbReference type="NCBI Taxonomy" id="4432"/>
    <lineage>
        <taxon>Eukaryota</taxon>
        <taxon>Viridiplantae</taxon>
        <taxon>Streptophyta</taxon>
        <taxon>Embryophyta</taxon>
        <taxon>Tracheophyta</taxon>
        <taxon>Spermatophyta</taxon>
        <taxon>Magnoliopsida</taxon>
        <taxon>Proteales</taxon>
        <taxon>Nelumbonaceae</taxon>
        <taxon>Nelumbo</taxon>
    </lineage>
</organism>
<dbReference type="RefSeq" id="XP_010273714.1">
    <property type="nucleotide sequence ID" value="XM_010275412.2"/>
</dbReference>
<protein>
    <submittedName>
        <fullName evidence="8 9">Protein FAR1-RELATED SEQUENCE 5-like isoform X1</fullName>
    </submittedName>
</protein>
<evidence type="ECO:0000256" key="5">
    <source>
        <dbReference type="SAM" id="MobiDB-lite"/>
    </source>
</evidence>
<dbReference type="PROSITE" id="PS50966">
    <property type="entry name" value="ZF_SWIM"/>
    <property type="match status" value="1"/>
</dbReference>
<feature type="region of interest" description="Disordered" evidence="5">
    <location>
        <begin position="1"/>
        <end position="64"/>
    </location>
</feature>
<gene>
    <name evidence="8 9" type="primary">LOC104609176</name>
</gene>
<dbReference type="PANTHER" id="PTHR47718:SF8">
    <property type="entry name" value="PROTEIN FAR1-RELATED SEQUENCE"/>
    <property type="match status" value="1"/>
</dbReference>
<keyword evidence="1" id="KW-0479">Metal-binding</keyword>
<dbReference type="OMA" id="KFICSRE"/>
<proteinExistence type="predicted"/>
<keyword evidence="7" id="KW-1185">Reference proteome</keyword>
<dbReference type="GeneID" id="104609176"/>
<keyword evidence="2 4" id="KW-0863">Zinc-finger</keyword>